<proteinExistence type="predicted"/>
<comment type="caution">
    <text evidence="1">The sequence shown here is derived from an EMBL/GenBank/DDBJ whole genome shotgun (WGS) entry which is preliminary data.</text>
</comment>
<evidence type="ECO:0000313" key="1">
    <source>
        <dbReference type="EMBL" id="KAH3799238.1"/>
    </source>
</evidence>
<sequence>MYTIAIAAVSKSGTPTSYSEHCSAVMAAAYSGNIDSDPNDLAIVGNSLSDACGYTWSHA</sequence>
<protein>
    <submittedName>
        <fullName evidence="1">Uncharacterized protein</fullName>
    </submittedName>
</protein>
<keyword evidence="2" id="KW-1185">Reference proteome</keyword>
<organism evidence="1 2">
    <name type="scientific">Dreissena polymorpha</name>
    <name type="common">Zebra mussel</name>
    <name type="synonym">Mytilus polymorpha</name>
    <dbReference type="NCBI Taxonomy" id="45954"/>
    <lineage>
        <taxon>Eukaryota</taxon>
        <taxon>Metazoa</taxon>
        <taxon>Spiralia</taxon>
        <taxon>Lophotrochozoa</taxon>
        <taxon>Mollusca</taxon>
        <taxon>Bivalvia</taxon>
        <taxon>Autobranchia</taxon>
        <taxon>Heteroconchia</taxon>
        <taxon>Euheterodonta</taxon>
        <taxon>Imparidentia</taxon>
        <taxon>Neoheterodontei</taxon>
        <taxon>Myida</taxon>
        <taxon>Dreissenoidea</taxon>
        <taxon>Dreissenidae</taxon>
        <taxon>Dreissena</taxon>
    </lineage>
</organism>
<dbReference type="AlphaFoldDB" id="A0A9D4FI11"/>
<dbReference type="Proteomes" id="UP000828390">
    <property type="component" value="Unassembled WGS sequence"/>
</dbReference>
<reference evidence="1" key="1">
    <citation type="journal article" date="2019" name="bioRxiv">
        <title>The Genome of the Zebra Mussel, Dreissena polymorpha: A Resource for Invasive Species Research.</title>
        <authorList>
            <person name="McCartney M.A."/>
            <person name="Auch B."/>
            <person name="Kono T."/>
            <person name="Mallez S."/>
            <person name="Zhang Y."/>
            <person name="Obille A."/>
            <person name="Becker A."/>
            <person name="Abrahante J.E."/>
            <person name="Garbe J."/>
            <person name="Badalamenti J.P."/>
            <person name="Herman A."/>
            <person name="Mangelson H."/>
            <person name="Liachko I."/>
            <person name="Sullivan S."/>
            <person name="Sone E.D."/>
            <person name="Koren S."/>
            <person name="Silverstein K.A.T."/>
            <person name="Beckman K.B."/>
            <person name="Gohl D.M."/>
        </authorList>
    </citation>
    <scope>NUCLEOTIDE SEQUENCE</scope>
    <source>
        <strain evidence="1">Duluth1</strain>
        <tissue evidence="1">Whole animal</tissue>
    </source>
</reference>
<dbReference type="GO" id="GO:0004252">
    <property type="term" value="F:serine-type endopeptidase activity"/>
    <property type="evidence" value="ECO:0007669"/>
    <property type="project" value="InterPro"/>
</dbReference>
<dbReference type="SUPFAM" id="SSF52743">
    <property type="entry name" value="Subtilisin-like"/>
    <property type="match status" value="1"/>
</dbReference>
<dbReference type="GO" id="GO:0006508">
    <property type="term" value="P:proteolysis"/>
    <property type="evidence" value="ECO:0007669"/>
    <property type="project" value="InterPro"/>
</dbReference>
<name>A0A9D4FI11_DREPO</name>
<dbReference type="EMBL" id="JAIWYP010000007">
    <property type="protein sequence ID" value="KAH3799238.1"/>
    <property type="molecule type" value="Genomic_DNA"/>
</dbReference>
<gene>
    <name evidence="1" type="ORF">DPMN_152844</name>
</gene>
<accession>A0A9D4FI11</accession>
<reference evidence="1" key="2">
    <citation type="submission" date="2020-11" db="EMBL/GenBank/DDBJ databases">
        <authorList>
            <person name="McCartney M.A."/>
            <person name="Auch B."/>
            <person name="Kono T."/>
            <person name="Mallez S."/>
            <person name="Becker A."/>
            <person name="Gohl D.M."/>
            <person name="Silverstein K.A.T."/>
            <person name="Koren S."/>
            <person name="Bechman K.B."/>
            <person name="Herman A."/>
            <person name="Abrahante J.E."/>
            <person name="Garbe J."/>
        </authorList>
    </citation>
    <scope>NUCLEOTIDE SEQUENCE</scope>
    <source>
        <strain evidence="1">Duluth1</strain>
        <tissue evidence="1">Whole animal</tissue>
    </source>
</reference>
<dbReference type="InterPro" id="IPR036852">
    <property type="entry name" value="Peptidase_S8/S53_dom_sf"/>
</dbReference>
<evidence type="ECO:0000313" key="2">
    <source>
        <dbReference type="Proteomes" id="UP000828390"/>
    </source>
</evidence>